<feature type="signal peptide" evidence="2">
    <location>
        <begin position="1"/>
        <end position="32"/>
    </location>
</feature>
<dbReference type="InterPro" id="IPR026466">
    <property type="entry name" value="Fim_isopep_form_D2_dom"/>
</dbReference>
<comment type="caution">
    <text evidence="4">The sequence shown here is derived from an EMBL/GenBank/DDBJ whole genome shotgun (WGS) entry which is preliminary data.</text>
</comment>
<keyword evidence="1" id="KW-1133">Transmembrane helix</keyword>
<evidence type="ECO:0000256" key="2">
    <source>
        <dbReference type="SAM" id="SignalP"/>
    </source>
</evidence>
<dbReference type="InterPro" id="IPR013783">
    <property type="entry name" value="Ig-like_fold"/>
</dbReference>
<dbReference type="Pfam" id="PF17802">
    <property type="entry name" value="SpaA"/>
    <property type="match status" value="1"/>
</dbReference>
<dbReference type="Gene3D" id="2.60.40.740">
    <property type="match status" value="1"/>
</dbReference>
<proteinExistence type="predicted"/>
<dbReference type="Gene3D" id="2.60.40.10">
    <property type="entry name" value="Immunoglobulins"/>
    <property type="match status" value="1"/>
</dbReference>
<dbReference type="NCBIfam" id="NF033902">
    <property type="entry name" value="iso_D2_wall_anc"/>
    <property type="match status" value="1"/>
</dbReference>
<feature type="domain" description="SpaA-like prealbumin fold" evidence="3">
    <location>
        <begin position="382"/>
        <end position="470"/>
    </location>
</feature>
<keyword evidence="2" id="KW-0732">Signal</keyword>
<protein>
    <submittedName>
        <fullName evidence="4">SpaH/EbpB family LPXTG-anchored major pilin</fullName>
    </submittedName>
</protein>
<name>A0ABU7R922_9ACTN</name>
<keyword evidence="1" id="KW-0812">Transmembrane</keyword>
<dbReference type="Proteomes" id="UP001332931">
    <property type="component" value="Unassembled WGS sequence"/>
</dbReference>
<evidence type="ECO:0000259" key="3">
    <source>
        <dbReference type="Pfam" id="PF17802"/>
    </source>
</evidence>
<feature type="transmembrane region" description="Helical" evidence="1">
    <location>
        <begin position="521"/>
        <end position="542"/>
    </location>
</feature>
<dbReference type="InterPro" id="IPR048052">
    <property type="entry name" value="FM1-like"/>
</dbReference>
<keyword evidence="1" id="KW-0472">Membrane</keyword>
<evidence type="ECO:0000256" key="1">
    <source>
        <dbReference type="SAM" id="Phobius"/>
    </source>
</evidence>
<dbReference type="InterPro" id="IPR041033">
    <property type="entry name" value="SpaA_PFL_dom_1"/>
</dbReference>
<dbReference type="NCBIfam" id="TIGR04226">
    <property type="entry name" value="RrgB_K2N_iso_D2"/>
    <property type="match status" value="1"/>
</dbReference>
<feature type="chain" id="PRO_5047495958" evidence="2">
    <location>
        <begin position="33"/>
        <end position="553"/>
    </location>
</feature>
<gene>
    <name evidence="4" type="ORF">VXJ25_03550</name>
</gene>
<dbReference type="EMBL" id="JAZGJQ010000003">
    <property type="protein sequence ID" value="MEE6147076.1"/>
    <property type="molecule type" value="Genomic_DNA"/>
</dbReference>
<sequence length="553" mass="57637">MRKHSIARMAVTAGLALTMALGPVAAPVAAFAADGTATQGDITIKANTHVSSDTTTLLGYQLFKADVADQTVGATTSKAVSNIVWGSTQAQTAVEAAIKAVEPTYAGTSAQDAADWLSEHASGSGSATVVDADDAFGKIAAAMRTAGATATTIKPDTKATLDEGYWLFVTDSDTTDGLIDKVGTAPIYAVVGGSAVTVDQKSSLPTVSKFIKNDATGSDWAKVADSQIGQNVDYKLTGTVATALASYDTYYYSFKDVLDSGLSANKDSVKVMVQNPATGDAAQTETQVRADDYTVALDSAKNTLTVTINDLKSVKDTKDNAISITSNSVVNVYYTAKLNNKAMVASKSNDNTVTLTYSNNPGTNDHGDTTPATVRDYTYQLMLMKVDSSDNSKGLQGAKFTIQATGADEGGDASKKYVQQDGTLGDTAYEFTSGADGSISVKGLDAGEYTVVETQAPDGYNTVPSFTFQIYPVYKEATGDIDTIRVQTSNANVSDINVYDGVVDLVVKDKAGMSLPLTGQAGITITWIAGGAVLALGITHLVRSRKNAEDSAE</sequence>
<reference evidence="4 5" key="1">
    <citation type="submission" date="2024-01" db="EMBL/GenBank/DDBJ databases">
        <title>Description of Olsenella sp. nov., isolated from pig feces.</title>
        <authorList>
            <person name="Chang Y.-H."/>
        </authorList>
    </citation>
    <scope>NUCLEOTIDE SEQUENCE [LARGE SCALE GENOMIC DNA]</scope>
    <source>
        <strain evidence="4 5">YH-ols2223</strain>
    </source>
</reference>
<organism evidence="4 5">
    <name type="scientific">Olsenella absiana</name>
    <dbReference type="NCBI Taxonomy" id="3115222"/>
    <lineage>
        <taxon>Bacteria</taxon>
        <taxon>Bacillati</taxon>
        <taxon>Actinomycetota</taxon>
        <taxon>Coriobacteriia</taxon>
        <taxon>Coriobacteriales</taxon>
        <taxon>Atopobiaceae</taxon>
        <taxon>Olsenella</taxon>
    </lineage>
</organism>
<keyword evidence="5" id="KW-1185">Reference proteome</keyword>
<dbReference type="RefSeq" id="WP_330957844.1">
    <property type="nucleotide sequence ID" value="NZ_JAZGJQ010000003.1"/>
</dbReference>
<accession>A0ABU7R922</accession>
<evidence type="ECO:0000313" key="4">
    <source>
        <dbReference type="EMBL" id="MEE6147076.1"/>
    </source>
</evidence>
<evidence type="ECO:0000313" key="5">
    <source>
        <dbReference type="Proteomes" id="UP001332931"/>
    </source>
</evidence>